<dbReference type="EnsemblMetazoa" id="SMAR012557-RA">
    <property type="protein sequence ID" value="SMAR012557-PA"/>
    <property type="gene ID" value="SMAR012557"/>
</dbReference>
<keyword evidence="1" id="KW-0472">Membrane</keyword>
<sequence length="172" mass="19571">MHHISAVRLKIYYTAIQFSSFDLWQSPMCLLDNCCCICPLRYGSLVAANWTLLGVIIQFVLVLTELRVGKYSNVTTSHILDTISSILGLISFFCLIIAIFGTHKTYLIIPWLVLSAIRLGIFIGTITIAVMSEKYLKLLGTIYVTIYFYLWLVVLSYYKFLKSIPSDISTYV</sequence>
<proteinExistence type="predicted"/>
<evidence type="ECO:0000313" key="2">
    <source>
        <dbReference type="EnsemblMetazoa" id="SMAR012557-PA"/>
    </source>
</evidence>
<accession>T1JFE3</accession>
<feature type="transmembrane region" description="Helical" evidence="1">
    <location>
        <begin position="47"/>
        <end position="66"/>
    </location>
</feature>
<dbReference type="OMA" id="CICPLRY"/>
<reference evidence="2" key="2">
    <citation type="submission" date="2015-02" db="UniProtKB">
        <authorList>
            <consortium name="EnsemblMetazoa"/>
        </authorList>
    </citation>
    <scope>IDENTIFICATION</scope>
</reference>
<dbReference type="Proteomes" id="UP000014500">
    <property type="component" value="Unassembled WGS sequence"/>
</dbReference>
<name>T1JFE3_STRMM</name>
<evidence type="ECO:0000256" key="1">
    <source>
        <dbReference type="SAM" id="Phobius"/>
    </source>
</evidence>
<feature type="transmembrane region" description="Helical" evidence="1">
    <location>
        <begin position="78"/>
        <end position="102"/>
    </location>
</feature>
<dbReference type="HOGENOM" id="CLU_1557241_0_0_1"/>
<keyword evidence="3" id="KW-1185">Reference proteome</keyword>
<reference evidence="3" key="1">
    <citation type="submission" date="2011-05" db="EMBL/GenBank/DDBJ databases">
        <authorList>
            <person name="Richards S.R."/>
            <person name="Qu J."/>
            <person name="Jiang H."/>
            <person name="Jhangiani S.N."/>
            <person name="Agravi P."/>
            <person name="Goodspeed R."/>
            <person name="Gross S."/>
            <person name="Mandapat C."/>
            <person name="Jackson L."/>
            <person name="Mathew T."/>
            <person name="Pu L."/>
            <person name="Thornton R."/>
            <person name="Saada N."/>
            <person name="Wilczek-Boney K.B."/>
            <person name="Lee S."/>
            <person name="Kovar C."/>
            <person name="Wu Y."/>
            <person name="Scherer S.E."/>
            <person name="Worley K.C."/>
            <person name="Muzny D.M."/>
            <person name="Gibbs R."/>
        </authorList>
    </citation>
    <scope>NUCLEOTIDE SEQUENCE</scope>
    <source>
        <strain evidence="3">Brora</strain>
    </source>
</reference>
<feature type="transmembrane region" description="Helical" evidence="1">
    <location>
        <begin position="138"/>
        <end position="158"/>
    </location>
</feature>
<keyword evidence="1" id="KW-0812">Transmembrane</keyword>
<organism evidence="2 3">
    <name type="scientific">Strigamia maritima</name>
    <name type="common">European centipede</name>
    <name type="synonym">Geophilus maritimus</name>
    <dbReference type="NCBI Taxonomy" id="126957"/>
    <lineage>
        <taxon>Eukaryota</taxon>
        <taxon>Metazoa</taxon>
        <taxon>Ecdysozoa</taxon>
        <taxon>Arthropoda</taxon>
        <taxon>Myriapoda</taxon>
        <taxon>Chilopoda</taxon>
        <taxon>Pleurostigmophora</taxon>
        <taxon>Geophilomorpha</taxon>
        <taxon>Linotaeniidae</taxon>
        <taxon>Strigamia</taxon>
    </lineage>
</organism>
<dbReference type="PhylomeDB" id="T1JFE3"/>
<keyword evidence="1" id="KW-1133">Transmembrane helix</keyword>
<feature type="transmembrane region" description="Helical" evidence="1">
    <location>
        <begin position="108"/>
        <end position="131"/>
    </location>
</feature>
<dbReference type="AlphaFoldDB" id="T1JFE3"/>
<protein>
    <submittedName>
        <fullName evidence="2">Uncharacterized protein</fullName>
    </submittedName>
</protein>
<evidence type="ECO:0000313" key="3">
    <source>
        <dbReference type="Proteomes" id="UP000014500"/>
    </source>
</evidence>
<dbReference type="EMBL" id="JH432156">
    <property type="status" value="NOT_ANNOTATED_CDS"/>
    <property type="molecule type" value="Genomic_DNA"/>
</dbReference>